<evidence type="ECO:0000256" key="6">
    <source>
        <dbReference type="ARBA" id="ARBA00023002"/>
    </source>
</evidence>
<reference evidence="12 13" key="1">
    <citation type="journal article" date="2013" name="Genome Biol. Evol.">
        <title>Genomes of Stigonematalean cyanobacteria (subsection V) and the evolution of oxygenic photosynthesis from prokaryotes to plastids.</title>
        <authorList>
            <person name="Dagan T."/>
            <person name="Roettger M."/>
            <person name="Stucken K."/>
            <person name="Landan G."/>
            <person name="Koch R."/>
            <person name="Major P."/>
            <person name="Gould S.B."/>
            <person name="Goremykin V.V."/>
            <person name="Rippka R."/>
            <person name="Tandeau de Marsac N."/>
            <person name="Gugger M."/>
            <person name="Lockhart P.J."/>
            <person name="Allen J.F."/>
            <person name="Brune I."/>
            <person name="Maus I."/>
            <person name="Puhler A."/>
            <person name="Martin W.F."/>
        </authorList>
    </citation>
    <scope>NUCLEOTIDE SEQUENCE [LARGE SCALE GENOMIC DNA]</scope>
    <source>
        <strain evidence="12 13">PCC 7110</strain>
    </source>
</reference>
<dbReference type="OrthoDB" id="185994at2"/>
<dbReference type="PANTHER" id="PTHR34573:SF1">
    <property type="entry name" value="VITAMIN K EPOXIDE REDUCTASE DOMAIN-CONTAINING PROTEIN"/>
    <property type="match status" value="1"/>
</dbReference>
<dbReference type="SMART" id="SM00756">
    <property type="entry name" value="VKc"/>
    <property type="match status" value="1"/>
</dbReference>
<dbReference type="PANTHER" id="PTHR34573">
    <property type="entry name" value="VKC DOMAIN-CONTAINING PROTEIN"/>
    <property type="match status" value="1"/>
</dbReference>
<evidence type="ECO:0000256" key="10">
    <source>
        <dbReference type="SAM" id="Phobius"/>
    </source>
</evidence>
<evidence type="ECO:0000313" key="13">
    <source>
        <dbReference type="Proteomes" id="UP000076925"/>
    </source>
</evidence>
<keyword evidence="4" id="KW-0874">Quinone</keyword>
<feature type="transmembrane region" description="Helical" evidence="10">
    <location>
        <begin position="103"/>
        <end position="122"/>
    </location>
</feature>
<dbReference type="AlphaFoldDB" id="A0A139X143"/>
<protein>
    <recommendedName>
        <fullName evidence="11">Thioredoxin domain-containing protein</fullName>
    </recommendedName>
</protein>
<keyword evidence="13" id="KW-1185">Reference proteome</keyword>
<dbReference type="PROSITE" id="PS51352">
    <property type="entry name" value="THIOREDOXIN_2"/>
    <property type="match status" value="1"/>
</dbReference>
<dbReference type="EMBL" id="ANNX02000041">
    <property type="protein sequence ID" value="KYC38404.1"/>
    <property type="molecule type" value="Genomic_DNA"/>
</dbReference>
<proteinExistence type="inferred from homology"/>
<feature type="transmembrane region" description="Helical" evidence="10">
    <location>
        <begin position="161"/>
        <end position="180"/>
    </location>
</feature>
<dbReference type="InterPro" id="IPR013766">
    <property type="entry name" value="Thioredoxin_domain"/>
</dbReference>
<evidence type="ECO:0000256" key="4">
    <source>
        <dbReference type="ARBA" id="ARBA00022719"/>
    </source>
</evidence>
<keyword evidence="7 10" id="KW-0472">Membrane</keyword>
<evidence type="ECO:0000259" key="11">
    <source>
        <dbReference type="PROSITE" id="PS51352"/>
    </source>
</evidence>
<evidence type="ECO:0000313" key="12">
    <source>
        <dbReference type="EMBL" id="KYC38404.1"/>
    </source>
</evidence>
<gene>
    <name evidence="12" type="ORF">WA1_37120</name>
</gene>
<dbReference type="Pfam" id="PF07884">
    <property type="entry name" value="VKOR"/>
    <property type="match status" value="1"/>
</dbReference>
<dbReference type="STRING" id="128403.WA1_37120"/>
<feature type="transmembrane region" description="Helical" evidence="10">
    <location>
        <begin position="61"/>
        <end position="82"/>
    </location>
</feature>
<comment type="subcellular location">
    <subcellularLocation>
        <location evidence="1">Membrane</location>
        <topology evidence="1">Multi-pass membrane protein</topology>
    </subcellularLocation>
</comment>
<evidence type="ECO:0000256" key="9">
    <source>
        <dbReference type="ARBA" id="ARBA00023284"/>
    </source>
</evidence>
<dbReference type="RefSeq" id="WP_017746803.1">
    <property type="nucleotide sequence ID" value="NZ_KQ976354.1"/>
</dbReference>
<dbReference type="InterPro" id="IPR038354">
    <property type="entry name" value="VKOR_sf"/>
</dbReference>
<sequence length="323" mass="35352">MNRRRSTPWIHRWSRVLIGAIAILGAITTAYLTVVKFTQGTTACPTKSCDLVLSSEYATVFGLPLALFGFIAYAGMATCALAPLAFDPVQKKDIRTKLENTTWLLLLAGAIAMSVFSGYLMYLLFFKIQATCIYCLGSALFSVSMLVLTIIGRNWEDIGQIFFTAIVVGMVTLIGTLGVYSNANNPVANANSNTPMLSPTGQPKPGVGWDVTTTSGEAEIQLARHLTKSGAKEYVAWWCPHCHEQKQLFGKEAYKEINAIECDPQGKSNPSPDLCKAAGIQGYPTWQINGKLYPNVQSLEKLAQISGYQGPRNFKNFPQAFQK</sequence>
<dbReference type="InterPro" id="IPR044698">
    <property type="entry name" value="VKOR/LTO1"/>
</dbReference>
<dbReference type="Gene3D" id="1.20.1440.130">
    <property type="entry name" value="VKOR domain"/>
    <property type="match status" value="1"/>
</dbReference>
<keyword evidence="9" id="KW-0676">Redox-active center</keyword>
<dbReference type="CDD" id="cd12916">
    <property type="entry name" value="VKOR_1"/>
    <property type="match status" value="1"/>
</dbReference>
<feature type="transmembrane region" description="Helical" evidence="10">
    <location>
        <begin position="12"/>
        <end position="32"/>
    </location>
</feature>
<dbReference type="SUPFAM" id="SSF52833">
    <property type="entry name" value="Thioredoxin-like"/>
    <property type="match status" value="1"/>
</dbReference>
<comment type="caution">
    <text evidence="12">The sequence shown here is derived from an EMBL/GenBank/DDBJ whole genome shotgun (WGS) entry which is preliminary data.</text>
</comment>
<dbReference type="GO" id="GO:0048038">
    <property type="term" value="F:quinone binding"/>
    <property type="evidence" value="ECO:0007669"/>
    <property type="project" value="UniProtKB-KW"/>
</dbReference>
<organism evidence="12 13">
    <name type="scientific">Scytonema hofmannii PCC 7110</name>
    <dbReference type="NCBI Taxonomy" id="128403"/>
    <lineage>
        <taxon>Bacteria</taxon>
        <taxon>Bacillati</taxon>
        <taxon>Cyanobacteriota</taxon>
        <taxon>Cyanophyceae</taxon>
        <taxon>Nostocales</taxon>
        <taxon>Scytonemataceae</taxon>
        <taxon>Scytonema</taxon>
    </lineage>
</organism>
<keyword evidence="5 10" id="KW-1133">Transmembrane helix</keyword>
<dbReference type="Gene3D" id="3.40.30.10">
    <property type="entry name" value="Glutaredoxin"/>
    <property type="match status" value="1"/>
</dbReference>
<evidence type="ECO:0000256" key="7">
    <source>
        <dbReference type="ARBA" id="ARBA00023136"/>
    </source>
</evidence>
<feature type="transmembrane region" description="Helical" evidence="10">
    <location>
        <begin position="128"/>
        <end position="149"/>
    </location>
</feature>
<comment type="similarity">
    <text evidence="2">Belongs to the VKOR family.</text>
</comment>
<dbReference type="InterPro" id="IPR036249">
    <property type="entry name" value="Thioredoxin-like_sf"/>
</dbReference>
<evidence type="ECO:0000256" key="1">
    <source>
        <dbReference type="ARBA" id="ARBA00004141"/>
    </source>
</evidence>
<evidence type="ECO:0000256" key="5">
    <source>
        <dbReference type="ARBA" id="ARBA00022989"/>
    </source>
</evidence>
<dbReference type="Proteomes" id="UP000076925">
    <property type="component" value="Unassembled WGS sequence"/>
</dbReference>
<evidence type="ECO:0000256" key="2">
    <source>
        <dbReference type="ARBA" id="ARBA00006214"/>
    </source>
</evidence>
<evidence type="ECO:0000256" key="3">
    <source>
        <dbReference type="ARBA" id="ARBA00022692"/>
    </source>
</evidence>
<evidence type="ECO:0000256" key="8">
    <source>
        <dbReference type="ARBA" id="ARBA00023157"/>
    </source>
</evidence>
<keyword evidence="8" id="KW-1015">Disulfide bond</keyword>
<dbReference type="InterPro" id="IPR012932">
    <property type="entry name" value="VKOR"/>
</dbReference>
<dbReference type="GO" id="GO:0016491">
    <property type="term" value="F:oxidoreductase activity"/>
    <property type="evidence" value="ECO:0007669"/>
    <property type="project" value="UniProtKB-KW"/>
</dbReference>
<keyword evidence="3 10" id="KW-0812">Transmembrane</keyword>
<accession>A0A139X143</accession>
<name>A0A139X143_9CYAN</name>
<dbReference type="CDD" id="cd02961">
    <property type="entry name" value="PDI_a_family"/>
    <property type="match status" value="1"/>
</dbReference>
<keyword evidence="6" id="KW-0560">Oxidoreductase</keyword>
<feature type="domain" description="Thioredoxin" evidence="11">
    <location>
        <begin position="198"/>
        <end position="323"/>
    </location>
</feature>
<dbReference type="GO" id="GO:0016020">
    <property type="term" value="C:membrane"/>
    <property type="evidence" value="ECO:0007669"/>
    <property type="project" value="UniProtKB-SubCell"/>
</dbReference>